<keyword evidence="2" id="KW-0732">Signal</keyword>
<dbReference type="EMBL" id="SSOP01000068">
    <property type="protein sequence ID" value="KAB5592349.1"/>
    <property type="molecule type" value="Genomic_DNA"/>
</dbReference>
<keyword evidence="4" id="KW-1185">Reference proteome</keyword>
<organism evidence="3 4">
    <name type="scientific">Ceratobasidium theobromae</name>
    <dbReference type="NCBI Taxonomy" id="1582974"/>
    <lineage>
        <taxon>Eukaryota</taxon>
        <taxon>Fungi</taxon>
        <taxon>Dikarya</taxon>
        <taxon>Basidiomycota</taxon>
        <taxon>Agaricomycotina</taxon>
        <taxon>Agaricomycetes</taxon>
        <taxon>Cantharellales</taxon>
        <taxon>Ceratobasidiaceae</taxon>
        <taxon>Ceratobasidium</taxon>
    </lineage>
</organism>
<feature type="signal peptide" evidence="2">
    <location>
        <begin position="1"/>
        <end position="22"/>
    </location>
</feature>
<gene>
    <name evidence="3" type="ORF">CTheo_4230</name>
</gene>
<evidence type="ECO:0000256" key="1">
    <source>
        <dbReference type="SAM" id="MobiDB-lite"/>
    </source>
</evidence>
<name>A0A5N5QL16_9AGAM</name>
<dbReference type="AlphaFoldDB" id="A0A5N5QL16"/>
<accession>A0A5N5QL16</accession>
<evidence type="ECO:0000313" key="3">
    <source>
        <dbReference type="EMBL" id="KAB5592349.1"/>
    </source>
</evidence>
<proteinExistence type="predicted"/>
<protein>
    <recommendedName>
        <fullName evidence="5">Secreted protein</fullName>
    </recommendedName>
</protein>
<sequence length="160" mass="17669">MLCAPQVAVWAIVALKFICVEAPRPSSLVPSVSPLVHSVLFAPNGAILHKQHVPAFCPASEATVRPVTPRGVPLHFIWPTTTIPSLSPSPRRPPPSPLSAVRRTSHYVPRVWATTKFLPAKLCPSWIPQPIPPEYPAALDGRDCDKERDEEARYSRPRHL</sequence>
<comment type="caution">
    <text evidence="3">The sequence shown here is derived from an EMBL/GenBank/DDBJ whole genome shotgun (WGS) entry which is preliminary data.</text>
</comment>
<evidence type="ECO:0008006" key="5">
    <source>
        <dbReference type="Google" id="ProtNLM"/>
    </source>
</evidence>
<feature type="compositionally biased region" description="Basic and acidic residues" evidence="1">
    <location>
        <begin position="140"/>
        <end position="154"/>
    </location>
</feature>
<dbReference type="Proteomes" id="UP000383932">
    <property type="component" value="Unassembled WGS sequence"/>
</dbReference>
<evidence type="ECO:0000313" key="4">
    <source>
        <dbReference type="Proteomes" id="UP000383932"/>
    </source>
</evidence>
<feature type="chain" id="PRO_5024419553" description="Secreted protein" evidence="2">
    <location>
        <begin position="23"/>
        <end position="160"/>
    </location>
</feature>
<evidence type="ECO:0000256" key="2">
    <source>
        <dbReference type="SAM" id="SignalP"/>
    </source>
</evidence>
<reference evidence="3 4" key="1">
    <citation type="journal article" date="2019" name="Fungal Biol. Biotechnol.">
        <title>Draft genome sequence of fastidious pathogen Ceratobasidium theobromae, which causes vascular-streak dieback in Theobroma cacao.</title>
        <authorList>
            <person name="Ali S.S."/>
            <person name="Asman A."/>
            <person name="Shao J."/>
            <person name="Firmansyah A.P."/>
            <person name="Susilo A.W."/>
            <person name="Rosmana A."/>
            <person name="McMahon P."/>
            <person name="Junaid M."/>
            <person name="Guest D."/>
            <person name="Kheng T.Y."/>
            <person name="Meinhardt L.W."/>
            <person name="Bailey B.A."/>
        </authorList>
    </citation>
    <scope>NUCLEOTIDE SEQUENCE [LARGE SCALE GENOMIC DNA]</scope>
    <source>
        <strain evidence="3 4">CT2</strain>
    </source>
</reference>
<feature type="region of interest" description="Disordered" evidence="1">
    <location>
        <begin position="134"/>
        <end position="160"/>
    </location>
</feature>